<organism evidence="2 3">
    <name type="scientific">Candidatus Viridilinea halotolerans</name>
    <dbReference type="NCBI Taxonomy" id="2491704"/>
    <lineage>
        <taxon>Bacteria</taxon>
        <taxon>Bacillati</taxon>
        <taxon>Chloroflexota</taxon>
        <taxon>Chloroflexia</taxon>
        <taxon>Chloroflexales</taxon>
        <taxon>Chloroflexineae</taxon>
        <taxon>Oscillochloridaceae</taxon>
        <taxon>Candidatus Viridilinea</taxon>
    </lineage>
</organism>
<dbReference type="SUPFAM" id="SSF101898">
    <property type="entry name" value="NHL repeat"/>
    <property type="match status" value="1"/>
</dbReference>
<reference evidence="2 3" key="1">
    <citation type="submission" date="2018-12" db="EMBL/GenBank/DDBJ databases">
        <title>Genome Sequence of Candidatus Viridilinea halotolerans isolated from saline sulfide-rich spring.</title>
        <authorList>
            <person name="Grouzdev D.S."/>
            <person name="Burganskaya E.I."/>
            <person name="Krutkina M.S."/>
            <person name="Sukhacheva M.V."/>
            <person name="Gorlenko V.M."/>
        </authorList>
    </citation>
    <scope>NUCLEOTIDE SEQUENCE [LARGE SCALE GENOMIC DNA]</scope>
    <source>
        <strain evidence="2">Chok-6</strain>
    </source>
</reference>
<comment type="caution">
    <text evidence="2">The sequence shown here is derived from an EMBL/GenBank/DDBJ whole genome shotgun (WGS) entry which is preliminary data.</text>
</comment>
<dbReference type="EMBL" id="RSAS01000632">
    <property type="protein sequence ID" value="RRR69459.1"/>
    <property type="molecule type" value="Genomic_DNA"/>
</dbReference>
<name>A0A426TVI4_9CHLR</name>
<dbReference type="NCBIfam" id="TIGR02608">
    <property type="entry name" value="delta_60_rpt"/>
    <property type="match status" value="6"/>
</dbReference>
<dbReference type="Pfam" id="PF17164">
    <property type="entry name" value="DUF5122"/>
    <property type="match status" value="7"/>
</dbReference>
<dbReference type="InterPro" id="IPR013431">
    <property type="entry name" value="Delta_60_rpt"/>
</dbReference>
<proteinExistence type="predicted"/>
<keyword evidence="1" id="KW-1133">Transmembrane helix</keyword>
<feature type="transmembrane region" description="Helical" evidence="1">
    <location>
        <begin position="14"/>
        <end position="35"/>
    </location>
</feature>
<evidence type="ECO:0000256" key="1">
    <source>
        <dbReference type="SAM" id="Phobius"/>
    </source>
</evidence>
<dbReference type="AlphaFoldDB" id="A0A426TVI4"/>
<dbReference type="Proteomes" id="UP000280307">
    <property type="component" value="Unassembled WGS sequence"/>
</dbReference>
<keyword evidence="1" id="KW-0472">Membrane</keyword>
<keyword evidence="1" id="KW-0812">Transmembrane</keyword>
<evidence type="ECO:0008006" key="4">
    <source>
        <dbReference type="Google" id="ProtNLM"/>
    </source>
</evidence>
<gene>
    <name evidence="2" type="ORF">EI684_15585</name>
</gene>
<evidence type="ECO:0000313" key="3">
    <source>
        <dbReference type="Proteomes" id="UP000280307"/>
    </source>
</evidence>
<sequence length="434" mass="47856">MQRNPHFKHDLKRIVFAFLLFSSVIAVILGGNLVWTVASLMVQEFFRVADRPRTWHTPLPTPIPPTAASVATRVNEMRQLADGKILVAGQFTHVDDIPRNHIARLNNDGSLDPSFDPGTGADAMVEDIVVQPDGKIIIVGEFASFNNQARSRVARLEADGTLDASFVPPEIEGRVWEALLQPDGKLLIAGRFVHVDGQIRMGIARLHPDGSFDERFNAHIAHTDPHSNNFVAGLAIQPDGKILIGGRFDLSIENQAFVHFARLNPDGSLDRSAEPIYFGDTLREIALQPDGKILVSGRFHQVNDHRRSYVARLNHDLSLDLSFQPNPGPDQVVVSIVALPDGKVLIGGEFTQVNQQPQRSVARLLADGQLDYSFHPFYNIDGAVYYVLPLDDGHSLIGGLFNSIESHRSLGLARLQSDAQADPTFRANIVYTSE</sequence>
<accession>A0A426TVI4</accession>
<evidence type="ECO:0000313" key="2">
    <source>
        <dbReference type="EMBL" id="RRR69459.1"/>
    </source>
</evidence>
<protein>
    <recommendedName>
        <fullName evidence="4">Delta-60 repeat domain-containing protein</fullName>
    </recommendedName>
</protein>
<dbReference type="Gene3D" id="2.80.10.50">
    <property type="match status" value="3"/>
</dbReference>